<dbReference type="InterPro" id="IPR000182">
    <property type="entry name" value="GNAT_dom"/>
</dbReference>
<proteinExistence type="predicted"/>
<dbReference type="EMBL" id="UOFQ01000068">
    <property type="protein sequence ID" value="VAW87598.1"/>
    <property type="molecule type" value="Genomic_DNA"/>
</dbReference>
<dbReference type="Gene3D" id="3.40.630.30">
    <property type="match status" value="1"/>
</dbReference>
<dbReference type="InterPro" id="IPR016181">
    <property type="entry name" value="Acyl_CoA_acyltransferase"/>
</dbReference>
<dbReference type="PROSITE" id="PS51186">
    <property type="entry name" value="GNAT"/>
    <property type="match status" value="1"/>
</dbReference>
<organism evidence="2">
    <name type="scientific">hydrothermal vent metagenome</name>
    <dbReference type="NCBI Taxonomy" id="652676"/>
    <lineage>
        <taxon>unclassified sequences</taxon>
        <taxon>metagenomes</taxon>
        <taxon>ecological metagenomes</taxon>
    </lineage>
</organism>
<feature type="domain" description="N-acetyltransferase" evidence="1">
    <location>
        <begin position="130"/>
        <end position="268"/>
    </location>
</feature>
<name>A0A3B0Z2V0_9ZZZZ</name>
<accession>A0A3B0Z2V0</accession>
<evidence type="ECO:0000313" key="2">
    <source>
        <dbReference type="EMBL" id="VAW87598.1"/>
    </source>
</evidence>
<protein>
    <recommendedName>
        <fullName evidence="1">N-acetyltransferase domain-containing protein</fullName>
    </recommendedName>
</protein>
<reference evidence="2" key="1">
    <citation type="submission" date="2018-06" db="EMBL/GenBank/DDBJ databases">
        <authorList>
            <person name="Zhirakovskaya E."/>
        </authorList>
    </citation>
    <scope>NUCLEOTIDE SEQUENCE</scope>
</reference>
<dbReference type="GO" id="GO:0016747">
    <property type="term" value="F:acyltransferase activity, transferring groups other than amino-acyl groups"/>
    <property type="evidence" value="ECO:0007669"/>
    <property type="project" value="InterPro"/>
</dbReference>
<dbReference type="AlphaFoldDB" id="A0A3B0Z2V0"/>
<dbReference type="SUPFAM" id="SSF55729">
    <property type="entry name" value="Acyl-CoA N-acyltransferases (Nat)"/>
    <property type="match status" value="1"/>
</dbReference>
<sequence length="268" mass="29604">MELEQRSEIIEREVLTSLYHNCPAPTKKALGFRIVNIDDALLLTAKADSSIMLNRAHGLCGNKELKASTIQKIAATYNALGIKNYFLHLYIEDQPQASQQQLINAGLTATRGWMRFVRGVAAPKAAPSELRVEKINSDNADEFAQIVCRAFGMSDAAKPLIAALANDTRWHLYASFDGDTMVGTGAMFISDKIAWLDWAATTPKYHSKDSQSAVMTALIDQANSSGCKHIVTETGEAVEGDPQHSYKNIIKHGFSEMRVRQNYKPQSK</sequence>
<evidence type="ECO:0000259" key="1">
    <source>
        <dbReference type="PROSITE" id="PS51186"/>
    </source>
</evidence>
<gene>
    <name evidence="2" type="ORF">MNBD_GAMMA17-667</name>
</gene>